<proteinExistence type="predicted"/>
<keyword evidence="1" id="KW-0472">Membrane</keyword>
<evidence type="ECO:0000313" key="3">
    <source>
        <dbReference type="Proteomes" id="UP000507470"/>
    </source>
</evidence>
<dbReference type="PANTHER" id="PTHR19446">
    <property type="entry name" value="REVERSE TRANSCRIPTASES"/>
    <property type="match status" value="1"/>
</dbReference>
<dbReference type="EMBL" id="CACVKT020007422">
    <property type="protein sequence ID" value="CAC5407672.1"/>
    <property type="molecule type" value="Genomic_DNA"/>
</dbReference>
<name>A0A6J8DJK4_MYTCO</name>
<organism evidence="2 3">
    <name type="scientific">Mytilus coruscus</name>
    <name type="common">Sea mussel</name>
    <dbReference type="NCBI Taxonomy" id="42192"/>
    <lineage>
        <taxon>Eukaryota</taxon>
        <taxon>Metazoa</taxon>
        <taxon>Spiralia</taxon>
        <taxon>Lophotrochozoa</taxon>
        <taxon>Mollusca</taxon>
        <taxon>Bivalvia</taxon>
        <taxon>Autobranchia</taxon>
        <taxon>Pteriomorphia</taxon>
        <taxon>Mytilida</taxon>
        <taxon>Mytiloidea</taxon>
        <taxon>Mytilidae</taxon>
        <taxon>Mytilinae</taxon>
        <taxon>Mytilus</taxon>
    </lineage>
</organism>
<keyword evidence="1" id="KW-1133">Transmembrane helix</keyword>
<reference evidence="2 3" key="1">
    <citation type="submission" date="2020-06" db="EMBL/GenBank/DDBJ databases">
        <authorList>
            <person name="Li R."/>
            <person name="Bekaert M."/>
        </authorList>
    </citation>
    <scope>NUCLEOTIDE SEQUENCE [LARGE SCALE GENOMIC DNA]</scope>
    <source>
        <strain evidence="3">wild</strain>
    </source>
</reference>
<feature type="transmembrane region" description="Helical" evidence="1">
    <location>
        <begin position="21"/>
        <end position="40"/>
    </location>
</feature>
<keyword evidence="1" id="KW-0812">Transmembrane</keyword>
<accession>A0A6J8DJK4</accession>
<dbReference type="OrthoDB" id="6186197at2759"/>
<evidence type="ECO:0008006" key="4">
    <source>
        <dbReference type="Google" id="ProtNLM"/>
    </source>
</evidence>
<evidence type="ECO:0000313" key="2">
    <source>
        <dbReference type="EMBL" id="CAC5407672.1"/>
    </source>
</evidence>
<protein>
    <recommendedName>
        <fullName evidence="4">Reverse transcriptase domain-containing protein</fullName>
    </recommendedName>
</protein>
<gene>
    <name evidence="2" type="ORF">MCOR_41124</name>
</gene>
<dbReference type="Proteomes" id="UP000507470">
    <property type="component" value="Unassembled WGS sequence"/>
</dbReference>
<dbReference type="AlphaFoldDB" id="A0A6J8DJK4"/>
<sequence length="343" mass="39715">MKIYYIDTLYLQNMTRIQDKIFRNRYLFVCIVCHAIYITAANDIKAKIVDILWKGDNQEVLKFPPHYDLDGGKTDIFCDMYVTSFDDVNEADMQAKYNARKIHLKERAIEKENFYHQLEQNPSTKTFYKLIKRNLNTANSNTPVILHENKEIRCPEEQNEVLAKYYELLATPQNCDQYDEDYLQMCQLRCKIIKELAQESKESSIEFTKNEILTAIQNLNSGKAGDEYGLFAEHLKLAGTEVTPILKLIFDRIIKERRKPEHFKSGIITPVCKQGKDCSLLDSYRSITVSSILGKTFEHSLLNKIMEKLKNNSSQQFGFTQGLSPSMAAPLISEAQMNSKQMR</sequence>
<evidence type="ECO:0000256" key="1">
    <source>
        <dbReference type="SAM" id="Phobius"/>
    </source>
</evidence>
<keyword evidence="3" id="KW-1185">Reference proteome</keyword>